<dbReference type="AlphaFoldDB" id="A0A2M6WP41"/>
<dbReference type="EMBL" id="PFAQ01000044">
    <property type="protein sequence ID" value="PIT94542.1"/>
    <property type="molecule type" value="Genomic_DNA"/>
</dbReference>
<organism evidence="2 3">
    <name type="scientific">Candidatus Falkowbacteria bacterium CG10_big_fil_rev_8_21_14_0_10_39_9</name>
    <dbReference type="NCBI Taxonomy" id="1974566"/>
    <lineage>
        <taxon>Bacteria</taxon>
        <taxon>Candidatus Falkowiibacteriota</taxon>
    </lineage>
</organism>
<reference evidence="3" key="1">
    <citation type="submission" date="2017-09" db="EMBL/GenBank/DDBJ databases">
        <title>Depth-based differentiation of microbial function through sediment-hosted aquifers and enrichment of novel symbionts in the deep terrestrial subsurface.</title>
        <authorList>
            <person name="Probst A.J."/>
            <person name="Ladd B."/>
            <person name="Jarett J.K."/>
            <person name="Geller-Mcgrath D.E."/>
            <person name="Sieber C.M.K."/>
            <person name="Emerson J.B."/>
            <person name="Anantharaman K."/>
            <person name="Thomas B.C."/>
            <person name="Malmstrom R."/>
            <person name="Stieglmeier M."/>
            <person name="Klingl A."/>
            <person name="Woyke T."/>
            <person name="Ryan C.M."/>
            <person name="Banfield J.F."/>
        </authorList>
    </citation>
    <scope>NUCLEOTIDE SEQUENCE [LARGE SCALE GENOMIC DNA]</scope>
</reference>
<evidence type="ECO:0000313" key="2">
    <source>
        <dbReference type="EMBL" id="PIT94542.1"/>
    </source>
</evidence>
<accession>A0A2M6WP41</accession>
<sequence length="124" mass="13806">MKKYCFNDDQNSECTSYGGMYQWGEAMQYSAGEGARGICPVGWHIPGYAEWVSAWNVGSLGFNIIPFGYLNSSGSFTSAEPDGDTWLSSNGPNSYDSFLPMDNPVSDHFHYDQTYSFSVRCVMD</sequence>
<gene>
    <name evidence="2" type="ORF">COT98_03055</name>
</gene>
<name>A0A2M6WP41_9BACT</name>
<comment type="caution">
    <text evidence="2">The sequence shown here is derived from an EMBL/GenBank/DDBJ whole genome shotgun (WGS) entry which is preliminary data.</text>
</comment>
<feature type="domain" description="Fibrobacter succinogenes major paralogous" evidence="1">
    <location>
        <begin position="3"/>
        <end position="51"/>
    </location>
</feature>
<proteinExistence type="predicted"/>
<dbReference type="NCBIfam" id="TIGR02145">
    <property type="entry name" value="Fib_succ_major"/>
    <property type="match status" value="1"/>
</dbReference>
<dbReference type="Pfam" id="PF09603">
    <property type="entry name" value="Fib_succ_major"/>
    <property type="match status" value="1"/>
</dbReference>
<dbReference type="Proteomes" id="UP000228900">
    <property type="component" value="Unassembled WGS sequence"/>
</dbReference>
<protein>
    <recommendedName>
        <fullName evidence="1">Fibrobacter succinogenes major paralogous domain-containing protein</fullName>
    </recommendedName>
</protein>
<evidence type="ECO:0000259" key="1">
    <source>
        <dbReference type="Pfam" id="PF09603"/>
    </source>
</evidence>
<evidence type="ECO:0000313" key="3">
    <source>
        <dbReference type="Proteomes" id="UP000228900"/>
    </source>
</evidence>
<dbReference type="InterPro" id="IPR011871">
    <property type="entry name" value="Fib_succ_major"/>
</dbReference>